<sequence length="118" mass="13550">MEAVEKKKGEPDTAYGLYARDVNSFTQIRQTFQNWIVMYGSLKRQVSSTDQSPKPATRAMFSTSLRLYSRIRRSFGVYNRSFGTQAMLTPAEPRIFGQPTPETHPHLMKPGECNRFIL</sequence>
<evidence type="ECO:0000313" key="1">
    <source>
        <dbReference type="EMBL" id="CAG8577637.1"/>
    </source>
</evidence>
<name>A0A9N9BTV6_9GLOM</name>
<dbReference type="OrthoDB" id="2230806at2759"/>
<accession>A0A9N9BTV6</accession>
<protein>
    <submittedName>
        <fullName evidence="1">22708_t:CDS:1</fullName>
    </submittedName>
</protein>
<gene>
    <name evidence="1" type="ORF">DERYTH_LOCUS6523</name>
</gene>
<reference evidence="1" key="1">
    <citation type="submission" date="2021-06" db="EMBL/GenBank/DDBJ databases">
        <authorList>
            <person name="Kallberg Y."/>
            <person name="Tangrot J."/>
            <person name="Rosling A."/>
        </authorList>
    </citation>
    <scope>NUCLEOTIDE SEQUENCE</scope>
    <source>
        <strain evidence="1">MA453B</strain>
    </source>
</reference>
<proteinExistence type="predicted"/>
<dbReference type="AlphaFoldDB" id="A0A9N9BTV6"/>
<evidence type="ECO:0000313" key="2">
    <source>
        <dbReference type="Proteomes" id="UP000789405"/>
    </source>
</evidence>
<organism evidence="1 2">
    <name type="scientific">Dentiscutata erythropus</name>
    <dbReference type="NCBI Taxonomy" id="1348616"/>
    <lineage>
        <taxon>Eukaryota</taxon>
        <taxon>Fungi</taxon>
        <taxon>Fungi incertae sedis</taxon>
        <taxon>Mucoromycota</taxon>
        <taxon>Glomeromycotina</taxon>
        <taxon>Glomeromycetes</taxon>
        <taxon>Diversisporales</taxon>
        <taxon>Gigasporaceae</taxon>
        <taxon>Dentiscutata</taxon>
    </lineage>
</organism>
<dbReference type="EMBL" id="CAJVPY010002981">
    <property type="protein sequence ID" value="CAG8577637.1"/>
    <property type="molecule type" value="Genomic_DNA"/>
</dbReference>
<comment type="caution">
    <text evidence="1">The sequence shown here is derived from an EMBL/GenBank/DDBJ whole genome shotgun (WGS) entry which is preliminary data.</text>
</comment>
<dbReference type="Proteomes" id="UP000789405">
    <property type="component" value="Unassembled WGS sequence"/>
</dbReference>
<keyword evidence="2" id="KW-1185">Reference proteome</keyword>